<evidence type="ECO:0000256" key="1">
    <source>
        <dbReference type="SAM" id="MobiDB-lite"/>
    </source>
</evidence>
<dbReference type="EMBL" id="CAKXZT010000101">
    <property type="protein sequence ID" value="CAH2398067.1"/>
    <property type="molecule type" value="Genomic_DNA"/>
</dbReference>
<feature type="compositionally biased region" description="Basic and acidic residues" evidence="1">
    <location>
        <begin position="127"/>
        <end position="139"/>
    </location>
</feature>
<dbReference type="Proteomes" id="UP001153050">
    <property type="component" value="Unassembled WGS sequence"/>
</dbReference>
<evidence type="ECO:0000313" key="2">
    <source>
        <dbReference type="EMBL" id="CAH2398067.1"/>
    </source>
</evidence>
<proteinExistence type="predicted"/>
<dbReference type="InterPro" id="IPR010466">
    <property type="entry name" value="DUF1058"/>
</dbReference>
<accession>A0ABN8JLJ8</accession>
<dbReference type="Pfam" id="PF06347">
    <property type="entry name" value="SH3_4"/>
    <property type="match status" value="1"/>
</dbReference>
<evidence type="ECO:0000313" key="3">
    <source>
        <dbReference type="Proteomes" id="UP001153050"/>
    </source>
</evidence>
<dbReference type="RefSeq" id="WP_254017385.1">
    <property type="nucleotide sequence ID" value="NZ_CAKXZT010000101.1"/>
</dbReference>
<evidence type="ECO:0008006" key="4">
    <source>
        <dbReference type="Google" id="ProtNLM"/>
    </source>
</evidence>
<name>A0ABN8JLJ8_9HYPH</name>
<sequence length="172" mass="18349">MASGEGRDHAASVRAGPSAGYARIAKLPIEVEACRARWCLIDRGDVEGWVSAKLIGRYRPVQDTTVIVEIVPRMPRWRGPGQVMGPGPVRSPNFNPPNLPDGLARPPILGPGPVRPLWSHSGTDAADTQRGRQHGDGDLWRHPAVGDFGTPAVTGPASGADAGLFVWRNLEA</sequence>
<reference evidence="2 3" key="1">
    <citation type="submission" date="2022-03" db="EMBL/GenBank/DDBJ databases">
        <authorList>
            <person name="Brunel B."/>
        </authorList>
    </citation>
    <scope>NUCLEOTIDE SEQUENCE [LARGE SCALE GENOMIC DNA]</scope>
    <source>
        <strain evidence="2">STM5069sample</strain>
    </source>
</reference>
<gene>
    <name evidence="2" type="ORF">MES5069_190031</name>
</gene>
<protein>
    <recommendedName>
        <fullName evidence="4">SH3 domain-containing protein</fullName>
    </recommendedName>
</protein>
<comment type="caution">
    <text evidence="2">The sequence shown here is derived from an EMBL/GenBank/DDBJ whole genome shotgun (WGS) entry which is preliminary data.</text>
</comment>
<feature type="region of interest" description="Disordered" evidence="1">
    <location>
        <begin position="110"/>
        <end position="139"/>
    </location>
</feature>
<organism evidence="2 3">
    <name type="scientific">Mesorhizobium escarrei</name>
    <dbReference type="NCBI Taxonomy" id="666018"/>
    <lineage>
        <taxon>Bacteria</taxon>
        <taxon>Pseudomonadati</taxon>
        <taxon>Pseudomonadota</taxon>
        <taxon>Alphaproteobacteria</taxon>
        <taxon>Hyphomicrobiales</taxon>
        <taxon>Phyllobacteriaceae</taxon>
        <taxon>Mesorhizobium</taxon>
    </lineage>
</organism>
<keyword evidence="3" id="KW-1185">Reference proteome</keyword>